<name>A0A9X3EKK2_9BACT</name>
<gene>
    <name evidence="2" type="ORF">OV079_09275</name>
</gene>
<feature type="compositionally biased region" description="Basic residues" evidence="1">
    <location>
        <begin position="325"/>
        <end position="345"/>
    </location>
</feature>
<dbReference type="EMBL" id="JAPNKE010000002">
    <property type="protein sequence ID" value="MCY1005752.1"/>
    <property type="molecule type" value="Genomic_DNA"/>
</dbReference>
<proteinExistence type="predicted"/>
<protein>
    <submittedName>
        <fullName evidence="2">Uncharacterized protein</fullName>
    </submittedName>
</protein>
<feature type="region of interest" description="Disordered" evidence="1">
    <location>
        <begin position="237"/>
        <end position="367"/>
    </location>
</feature>
<dbReference type="Proteomes" id="UP001150924">
    <property type="component" value="Unassembled WGS sequence"/>
</dbReference>
<keyword evidence="3" id="KW-1185">Reference proteome</keyword>
<comment type="caution">
    <text evidence="2">The sequence shown here is derived from an EMBL/GenBank/DDBJ whole genome shotgun (WGS) entry which is preliminary data.</text>
</comment>
<reference evidence="2" key="1">
    <citation type="submission" date="2022-11" db="EMBL/GenBank/DDBJ databases">
        <title>Minimal conservation of predation-associated metabolite biosynthetic gene clusters underscores biosynthetic potential of Myxococcota including descriptions for ten novel species: Archangium lansinium sp. nov., Myxococcus landrumus sp. nov., Nannocystis bai.</title>
        <authorList>
            <person name="Ahearne A."/>
            <person name="Stevens C."/>
            <person name="Phillips K."/>
        </authorList>
    </citation>
    <scope>NUCLEOTIDE SEQUENCE</scope>
    <source>
        <strain evidence="2">Na p29</strain>
    </source>
</reference>
<accession>A0A9X3EKK2</accession>
<evidence type="ECO:0000256" key="1">
    <source>
        <dbReference type="SAM" id="MobiDB-lite"/>
    </source>
</evidence>
<feature type="compositionally biased region" description="Low complexity" evidence="1">
    <location>
        <begin position="278"/>
        <end position="319"/>
    </location>
</feature>
<dbReference type="AlphaFoldDB" id="A0A9X3EKK2"/>
<evidence type="ECO:0000313" key="3">
    <source>
        <dbReference type="Proteomes" id="UP001150924"/>
    </source>
</evidence>
<dbReference type="RefSeq" id="WP_267767552.1">
    <property type="nucleotide sequence ID" value="NZ_JAPNKE010000002.1"/>
</dbReference>
<organism evidence="2 3">
    <name type="scientific">Nannocystis pusilla</name>
    <dbReference type="NCBI Taxonomy" id="889268"/>
    <lineage>
        <taxon>Bacteria</taxon>
        <taxon>Pseudomonadati</taxon>
        <taxon>Myxococcota</taxon>
        <taxon>Polyangia</taxon>
        <taxon>Nannocystales</taxon>
        <taxon>Nannocystaceae</taxon>
        <taxon>Nannocystis</taxon>
    </lineage>
</organism>
<evidence type="ECO:0000313" key="2">
    <source>
        <dbReference type="EMBL" id="MCY1005752.1"/>
    </source>
</evidence>
<sequence>MTLIALTAGVWAMVLFVAWAVVSLPTAAVDASDVQQCDPRRPDEEQCPDGQWCVHGECTPQEEPQVAQRGEQCRDCPCDVGLRCGADLRCRPPEEPEVPAPTCGDPVVEKAVSQLTQACLKRRTSVQDRVEGGEGCSADEWRALLADDDQMNALLGAFPDRLVVYFPTGEPQARQPWPAPAARPYIVGELARHAKALREAKMLFVIGRSSPDGKPADDHALALRRINAVERLIDQALGRDKPSERGQGPMLIGWGAPSDRPVELESFVNNTPAPRPRSPSAAPTASASPPRSRPSAPARSPRIKARSSATSTAWSWSSPSPAPAPRRRGEAHHRPPPAARRHPRRDRGGGRGGRRHLALPTGAKGHVPSASRLRLLRGAGPVSMEPRDHLALRTCSSGQAY</sequence>